<reference evidence="1" key="1">
    <citation type="submission" date="2018-05" db="EMBL/GenBank/DDBJ databases">
        <authorList>
            <person name="Lanie J.A."/>
            <person name="Ng W.-L."/>
            <person name="Kazmierczak K.M."/>
            <person name="Andrzejewski T.M."/>
            <person name="Davidsen T.M."/>
            <person name="Wayne K.J."/>
            <person name="Tettelin H."/>
            <person name="Glass J.I."/>
            <person name="Rusch D."/>
            <person name="Podicherti R."/>
            <person name="Tsui H.-C.T."/>
            <person name="Winkler M.E."/>
        </authorList>
    </citation>
    <scope>NUCLEOTIDE SEQUENCE</scope>
</reference>
<accession>A0A382XFU9</accession>
<gene>
    <name evidence="1" type="ORF">METZ01_LOCUS422786</name>
</gene>
<evidence type="ECO:0000313" key="1">
    <source>
        <dbReference type="EMBL" id="SVD69932.1"/>
    </source>
</evidence>
<proteinExistence type="predicted"/>
<dbReference type="EMBL" id="UINC01167424">
    <property type="protein sequence ID" value="SVD69932.1"/>
    <property type="molecule type" value="Genomic_DNA"/>
</dbReference>
<sequence>MRARHPVAQFEPDLQGTGTVTRLLRLWLVGFIQNSGELVGIKNSRSSKSG</sequence>
<name>A0A382XFU9_9ZZZZ</name>
<protein>
    <submittedName>
        <fullName evidence="1">Uncharacterized protein</fullName>
    </submittedName>
</protein>
<dbReference type="AlphaFoldDB" id="A0A382XFU9"/>
<organism evidence="1">
    <name type="scientific">marine metagenome</name>
    <dbReference type="NCBI Taxonomy" id="408172"/>
    <lineage>
        <taxon>unclassified sequences</taxon>
        <taxon>metagenomes</taxon>
        <taxon>ecological metagenomes</taxon>
    </lineage>
</organism>